<proteinExistence type="predicted"/>
<protein>
    <recommendedName>
        <fullName evidence="3">Nucleotidyl transferase AbiEii/AbiGii toxin family protein</fullName>
    </recommendedName>
</protein>
<dbReference type="EMBL" id="BGZN01000036">
    <property type="protein sequence ID" value="GBR74244.1"/>
    <property type="molecule type" value="Genomic_DNA"/>
</dbReference>
<dbReference type="AlphaFoldDB" id="A0A388TCN0"/>
<reference evidence="1 2" key="1">
    <citation type="journal article" date="2019" name="ISME J.">
        <title>Genome analyses of uncultured TG2/ZB3 bacteria in 'Margulisbacteria' specifically attached to ectosymbiotic spirochetes of protists in the termite gut.</title>
        <authorList>
            <person name="Utami Y.D."/>
            <person name="Kuwahara H."/>
            <person name="Igai K."/>
            <person name="Murakami T."/>
            <person name="Sugaya K."/>
            <person name="Morikawa T."/>
            <person name="Nagura Y."/>
            <person name="Yuki M."/>
            <person name="Deevong P."/>
            <person name="Inoue T."/>
            <person name="Kihara K."/>
            <person name="Lo N."/>
            <person name="Yamada A."/>
            <person name="Ohkuma M."/>
            <person name="Hongoh Y."/>
        </authorList>
    </citation>
    <scope>NUCLEOTIDE SEQUENCE [LARGE SCALE GENOMIC DNA]</scope>
    <source>
        <strain evidence="1">NkOx7-01</strain>
    </source>
</reference>
<dbReference type="Gene3D" id="3.10.450.620">
    <property type="entry name" value="JHP933, nucleotidyltransferase-like core domain"/>
    <property type="match status" value="1"/>
</dbReference>
<evidence type="ECO:0008006" key="3">
    <source>
        <dbReference type="Google" id="ProtNLM"/>
    </source>
</evidence>
<evidence type="ECO:0000313" key="1">
    <source>
        <dbReference type="EMBL" id="GBR74244.1"/>
    </source>
</evidence>
<keyword evidence="2" id="KW-1185">Reference proteome</keyword>
<gene>
    <name evidence="1" type="ORF">NO1_1454</name>
</gene>
<dbReference type="InterPro" id="IPR014942">
    <property type="entry name" value="AbiEii"/>
</dbReference>
<evidence type="ECO:0000313" key="2">
    <source>
        <dbReference type="Proteomes" id="UP000269352"/>
    </source>
</evidence>
<comment type="caution">
    <text evidence="1">The sequence shown here is derived from an EMBL/GenBank/DDBJ whole genome shotgun (WGS) entry which is preliminary data.</text>
</comment>
<accession>A0A388TCN0</accession>
<sequence>MTKSLLNKRQQNFLQFFNSWPELSERFYFSGGTALSEYYLQHRFSEDLDFFSEQEISSADLSLFLTAHKKDFDAEQVQYQRSFNRNLFFLRYTDASELKVEFTYYPFARLEKGLRQDNLQIDSVLDIAVNKVFTLTQQTRGRDYFDIYAVWQKYGFDFQDLLKKARQKFDYPINYLELGKNLCKVRTFLDDPILIKELNKNNIEKYFLDLAQKIELLK</sequence>
<dbReference type="Proteomes" id="UP000269352">
    <property type="component" value="Unassembled WGS sequence"/>
</dbReference>
<organism evidence="1 2">
    <name type="scientific">Termititenax aidoneus</name>
    <dbReference type="NCBI Taxonomy" id="2218524"/>
    <lineage>
        <taxon>Bacteria</taxon>
        <taxon>Bacillati</taxon>
        <taxon>Candidatus Margulisiibacteriota</taxon>
        <taxon>Candidatus Termititenacia</taxon>
        <taxon>Candidatus Termititenacales</taxon>
        <taxon>Candidatus Termititenacaceae</taxon>
        <taxon>Candidatus Termititenax</taxon>
    </lineage>
</organism>
<dbReference type="Pfam" id="PF08843">
    <property type="entry name" value="AbiEii"/>
    <property type="match status" value="1"/>
</dbReference>
<name>A0A388TCN0_TERA1</name>